<dbReference type="Proteomes" id="UP000230935">
    <property type="component" value="Unassembled WGS sequence"/>
</dbReference>
<dbReference type="Pfam" id="PF00731">
    <property type="entry name" value="AIRC"/>
    <property type="match status" value="1"/>
</dbReference>
<proteinExistence type="predicted"/>
<evidence type="ECO:0000256" key="1">
    <source>
        <dbReference type="ARBA" id="ARBA00022755"/>
    </source>
</evidence>
<evidence type="ECO:0000313" key="3">
    <source>
        <dbReference type="EMBL" id="PIS05086.1"/>
    </source>
</evidence>
<dbReference type="InterPro" id="IPR024694">
    <property type="entry name" value="PurE_prokaryotes"/>
</dbReference>
<dbReference type="InterPro" id="IPR000031">
    <property type="entry name" value="PurE_dom"/>
</dbReference>
<feature type="domain" description="PurE" evidence="2">
    <location>
        <begin position="1"/>
        <end position="148"/>
    </location>
</feature>
<dbReference type="Gene3D" id="3.40.50.1970">
    <property type="match status" value="1"/>
</dbReference>
<keyword evidence="1" id="KW-0658">Purine biosynthesis</keyword>
<comment type="caution">
    <text evidence="3">The sequence shown here is derived from an EMBL/GenBank/DDBJ whole genome shotgun (WGS) entry which is preliminary data.</text>
</comment>
<protein>
    <submittedName>
        <fullName evidence="3">5-(Carboxyamino)imidazole ribonucleotide mutase</fullName>
    </submittedName>
</protein>
<evidence type="ECO:0000259" key="2">
    <source>
        <dbReference type="SMART" id="SM01001"/>
    </source>
</evidence>
<dbReference type="PANTHER" id="PTHR23046">
    <property type="entry name" value="PHOSPHORIBOSYLAMINOIMIDAZOLE CARBOXYLASE CATALYTIC SUBUNIT"/>
    <property type="match status" value="1"/>
</dbReference>
<organism evidence="3 4">
    <name type="scientific">Candidatus Buchananbacteria bacterium CG10_big_fil_rev_8_21_14_0_10_42_9</name>
    <dbReference type="NCBI Taxonomy" id="1974526"/>
    <lineage>
        <taxon>Bacteria</taxon>
        <taxon>Candidatus Buchananiibacteriota</taxon>
    </lineage>
</organism>
<evidence type="ECO:0000313" key="4">
    <source>
        <dbReference type="Proteomes" id="UP000230935"/>
    </source>
</evidence>
<dbReference type="SMART" id="SM01001">
    <property type="entry name" value="AIRC"/>
    <property type="match status" value="1"/>
</dbReference>
<reference evidence="4" key="1">
    <citation type="submission" date="2017-09" db="EMBL/GenBank/DDBJ databases">
        <title>Depth-based differentiation of microbial function through sediment-hosted aquifers and enrichment of novel symbionts in the deep terrestrial subsurface.</title>
        <authorList>
            <person name="Probst A.J."/>
            <person name="Ladd B."/>
            <person name="Jarett J.K."/>
            <person name="Geller-Mcgrath D.E."/>
            <person name="Sieber C.M.K."/>
            <person name="Emerson J.B."/>
            <person name="Anantharaman K."/>
            <person name="Thomas B.C."/>
            <person name="Malmstrom R."/>
            <person name="Stieglmeier M."/>
            <person name="Klingl A."/>
            <person name="Woyke T."/>
            <person name="Ryan C.M."/>
            <person name="Banfield J.F."/>
        </authorList>
    </citation>
    <scope>NUCLEOTIDE SEQUENCE [LARGE SCALE GENOMIC DNA]</scope>
</reference>
<sequence length="148" mass="16105">MKVIILMGSDSDRPWCDTIEAALKEWDIPAEQVVGSAHKVPEKVLDLINQTNQEDDIVFVTVAGRSNALSGVVAANSVHPVLACPPFKDKSDLLVNIHSTMQMPSETPVLTVLDPNNVAGSAARIFGVSDKNVKQKVKDRIKSIKDKF</sequence>
<gene>
    <name evidence="3" type="ORF">COT81_02880</name>
</gene>
<dbReference type="PANTHER" id="PTHR23046:SF2">
    <property type="entry name" value="PHOSPHORIBOSYLAMINOIMIDAZOLE CARBOXYLASE"/>
    <property type="match status" value="1"/>
</dbReference>
<dbReference type="AlphaFoldDB" id="A0A2H0W179"/>
<dbReference type="EMBL" id="PEZZ01000021">
    <property type="protein sequence ID" value="PIS05086.1"/>
    <property type="molecule type" value="Genomic_DNA"/>
</dbReference>
<dbReference type="GO" id="GO:0006189">
    <property type="term" value="P:'de novo' IMP biosynthetic process"/>
    <property type="evidence" value="ECO:0007669"/>
    <property type="project" value="InterPro"/>
</dbReference>
<accession>A0A2H0W179</accession>
<dbReference type="SUPFAM" id="SSF52255">
    <property type="entry name" value="N5-CAIR mutase (phosphoribosylaminoimidazole carboxylase, PurE)"/>
    <property type="match status" value="1"/>
</dbReference>
<name>A0A2H0W179_9BACT</name>